<proteinExistence type="predicted"/>
<dbReference type="InterPro" id="IPR006311">
    <property type="entry name" value="TAT_signal"/>
</dbReference>
<keyword evidence="2" id="KW-1185">Reference proteome</keyword>
<name>A0A6B0T2F8_9EURY</name>
<dbReference type="PROSITE" id="PS51318">
    <property type="entry name" value="TAT"/>
    <property type="match status" value="1"/>
</dbReference>
<dbReference type="AlphaFoldDB" id="A0A6B0T2F8"/>
<comment type="caution">
    <text evidence="1">The sequence shown here is derived from an EMBL/GenBank/DDBJ whole genome shotgun (WGS) entry which is preliminary data.</text>
</comment>
<protein>
    <submittedName>
        <fullName evidence="1">Uncharacterized protein</fullName>
    </submittedName>
</protein>
<dbReference type="EMBL" id="WUUT01000004">
    <property type="protein sequence ID" value="MXR52155.1"/>
    <property type="molecule type" value="Genomic_DNA"/>
</dbReference>
<gene>
    <name evidence="1" type="ORF">GRX03_11155</name>
</gene>
<dbReference type="RefSeq" id="WP_159764288.1">
    <property type="nucleotide sequence ID" value="NZ_WUUT01000004.1"/>
</dbReference>
<evidence type="ECO:0000313" key="2">
    <source>
        <dbReference type="Proteomes" id="UP000466535"/>
    </source>
</evidence>
<dbReference type="PROSITE" id="PS51257">
    <property type="entry name" value="PROKAR_LIPOPROTEIN"/>
    <property type="match status" value="1"/>
</dbReference>
<dbReference type="Proteomes" id="UP000466535">
    <property type="component" value="Unassembled WGS sequence"/>
</dbReference>
<reference evidence="1 2" key="1">
    <citation type="submission" date="2019-12" db="EMBL/GenBank/DDBJ databases">
        <title>Isolation and characterization of three novel carbon monoxide-oxidizing members of Halobacteria from salione crusts and soils.</title>
        <authorList>
            <person name="Myers M.R."/>
            <person name="King G.M."/>
        </authorList>
    </citation>
    <scope>NUCLEOTIDE SEQUENCE [LARGE SCALE GENOMIC DNA]</scope>
    <source>
        <strain evidence="1 2">WSH3</strain>
    </source>
</reference>
<accession>A0A6B0T2F8</accession>
<sequence>MSPSRRDVLALSASGVAVSLSGCLDAVADYLGADAEGEFVVALANIRRPSGVDDGPGTPEDIVVRIDLENRRPERLAGRIEMELRYAPDGESAQTWTKTDSIEARGGTSPRAQYVFESAYQPGSAVPGDYEFDAEIVDVRPVDAR</sequence>
<evidence type="ECO:0000313" key="1">
    <source>
        <dbReference type="EMBL" id="MXR52155.1"/>
    </source>
</evidence>
<organism evidence="1 2">
    <name type="scientific">Halovenus carboxidivorans</name>
    <dbReference type="NCBI Taxonomy" id="2692199"/>
    <lineage>
        <taxon>Archaea</taxon>
        <taxon>Methanobacteriati</taxon>
        <taxon>Methanobacteriota</taxon>
        <taxon>Stenosarchaea group</taxon>
        <taxon>Halobacteria</taxon>
        <taxon>Halobacteriales</taxon>
        <taxon>Haloarculaceae</taxon>
        <taxon>Halovenus</taxon>
    </lineage>
</organism>